<evidence type="ECO:0000313" key="3">
    <source>
        <dbReference type="Proteomes" id="UP000298416"/>
    </source>
</evidence>
<organism evidence="2">
    <name type="scientific">Salvia splendens</name>
    <name type="common">Scarlet sage</name>
    <dbReference type="NCBI Taxonomy" id="180675"/>
    <lineage>
        <taxon>Eukaryota</taxon>
        <taxon>Viridiplantae</taxon>
        <taxon>Streptophyta</taxon>
        <taxon>Embryophyta</taxon>
        <taxon>Tracheophyta</taxon>
        <taxon>Spermatophyta</taxon>
        <taxon>Magnoliopsida</taxon>
        <taxon>eudicotyledons</taxon>
        <taxon>Gunneridae</taxon>
        <taxon>Pentapetalae</taxon>
        <taxon>asterids</taxon>
        <taxon>lamiids</taxon>
        <taxon>Lamiales</taxon>
        <taxon>Lamiaceae</taxon>
        <taxon>Nepetoideae</taxon>
        <taxon>Mentheae</taxon>
        <taxon>Salviinae</taxon>
        <taxon>Salvia</taxon>
        <taxon>Salvia subgen. Calosphace</taxon>
        <taxon>core Calosphace</taxon>
    </lineage>
</organism>
<evidence type="ECO:0000256" key="1">
    <source>
        <dbReference type="SAM" id="MobiDB-lite"/>
    </source>
</evidence>
<dbReference type="PANTHER" id="PTHR36486">
    <property type="entry name" value="OS01G0977800 PROTEIN"/>
    <property type="match status" value="1"/>
</dbReference>
<accession>A0A8X8XSU1</accession>
<feature type="region of interest" description="Disordered" evidence="1">
    <location>
        <begin position="159"/>
        <end position="205"/>
    </location>
</feature>
<feature type="region of interest" description="Disordered" evidence="1">
    <location>
        <begin position="52"/>
        <end position="74"/>
    </location>
</feature>
<dbReference type="InterPro" id="IPR053057">
    <property type="entry name" value="XLG_GTP-binding"/>
</dbReference>
<sequence length="205" mass="23188">MGDRGITLAKAKKELEDLYLGVPDESVNLTFQDFAQVRHHQNQNQYNAEIKKLSPSSTMSPIAEKSKSPLSSPLSKLPSLDFSKGFPSPHHHNHLDIDQRSIMQCVNTGMGDMTEGRKCTDCLGRRFSQRYIHRAGNIGWCMVYPSVVKQQELKWAERGARRSGDNMRYSNRRSPIPPGTPSRHHTTNPPSFVVNSPINHHPMPF</sequence>
<dbReference type="AlphaFoldDB" id="A0A8X8XSU1"/>
<protein>
    <submittedName>
        <fullName evidence="2">Uncharacterized protein</fullName>
    </submittedName>
</protein>
<feature type="compositionally biased region" description="Polar residues" evidence="1">
    <location>
        <begin position="187"/>
        <end position="198"/>
    </location>
</feature>
<dbReference type="Proteomes" id="UP000298416">
    <property type="component" value="Unassembled WGS sequence"/>
</dbReference>
<keyword evidence="3" id="KW-1185">Reference proteome</keyword>
<reference evidence="2" key="1">
    <citation type="submission" date="2018-01" db="EMBL/GenBank/DDBJ databases">
        <authorList>
            <person name="Mao J.F."/>
        </authorList>
    </citation>
    <scope>NUCLEOTIDE SEQUENCE</scope>
    <source>
        <strain evidence="2">Huo1</strain>
        <tissue evidence="2">Leaf</tissue>
    </source>
</reference>
<name>A0A8X8XSU1_SALSN</name>
<gene>
    <name evidence="2" type="ORF">SASPL_120258</name>
</gene>
<evidence type="ECO:0000313" key="2">
    <source>
        <dbReference type="EMBL" id="KAG6418059.1"/>
    </source>
</evidence>
<dbReference type="PANTHER" id="PTHR36486:SF2">
    <property type="entry name" value="OS01G0977800 PROTEIN"/>
    <property type="match status" value="1"/>
</dbReference>
<comment type="caution">
    <text evidence="2">The sequence shown here is derived from an EMBL/GenBank/DDBJ whole genome shotgun (WGS) entry which is preliminary data.</text>
</comment>
<proteinExistence type="predicted"/>
<dbReference type="EMBL" id="PNBA02000007">
    <property type="protein sequence ID" value="KAG6418059.1"/>
    <property type="molecule type" value="Genomic_DNA"/>
</dbReference>
<reference evidence="2" key="2">
    <citation type="submission" date="2020-08" db="EMBL/GenBank/DDBJ databases">
        <title>Plant Genome Project.</title>
        <authorList>
            <person name="Zhang R.-G."/>
        </authorList>
    </citation>
    <scope>NUCLEOTIDE SEQUENCE</scope>
    <source>
        <strain evidence="2">Huo1</strain>
        <tissue evidence="2">Leaf</tissue>
    </source>
</reference>